<dbReference type="PANTHER" id="PTHR10353:SF36">
    <property type="entry name" value="LP05116P"/>
    <property type="match status" value="1"/>
</dbReference>
<dbReference type="InterPro" id="IPR033132">
    <property type="entry name" value="GH_1_N_CS"/>
</dbReference>
<dbReference type="FunFam" id="3.20.20.80:FF:000011">
    <property type="entry name" value="Cytosolic beta-glucosidase"/>
    <property type="match status" value="1"/>
</dbReference>
<evidence type="ECO:0000256" key="3">
    <source>
        <dbReference type="ARBA" id="ARBA00012744"/>
    </source>
</evidence>
<comment type="catalytic activity">
    <reaction evidence="10">
        <text>beta-D-glucosyl-(1&lt;-&gt;1)-N-octadecanoylsphing-4-enine + H2O = N-octadecanoylsphing-4-enine + D-glucose</text>
        <dbReference type="Rhea" id="RHEA:59284"/>
        <dbReference type="ChEBI" id="CHEBI:4167"/>
        <dbReference type="ChEBI" id="CHEBI:15377"/>
        <dbReference type="ChEBI" id="CHEBI:72961"/>
        <dbReference type="ChEBI" id="CHEBI:84719"/>
    </reaction>
    <physiologicalReaction direction="left-to-right" evidence="10">
        <dbReference type="Rhea" id="RHEA:59285"/>
    </physiologicalReaction>
</comment>
<dbReference type="Proteomes" id="UP000038045">
    <property type="component" value="Unplaced"/>
</dbReference>
<dbReference type="InterPro" id="IPR017853">
    <property type="entry name" value="GH"/>
</dbReference>
<evidence type="ECO:0000256" key="5">
    <source>
        <dbReference type="ARBA" id="ARBA00023295"/>
    </source>
</evidence>
<evidence type="ECO:0000256" key="16">
    <source>
        <dbReference type="ARBA" id="ARBA00083229"/>
    </source>
</evidence>
<dbReference type="PANTHER" id="PTHR10353">
    <property type="entry name" value="GLYCOSYL HYDROLASE"/>
    <property type="match status" value="1"/>
</dbReference>
<keyword evidence="17" id="KW-1185">Reference proteome</keyword>
<dbReference type="Pfam" id="PF00232">
    <property type="entry name" value="Glyco_hydro_1"/>
    <property type="match status" value="1"/>
</dbReference>
<evidence type="ECO:0000256" key="13">
    <source>
        <dbReference type="ARBA" id="ARBA00068094"/>
    </source>
</evidence>
<organism evidence="17 18">
    <name type="scientific">Parastrongyloides trichosuri</name>
    <name type="common">Possum-specific nematode worm</name>
    <dbReference type="NCBI Taxonomy" id="131310"/>
    <lineage>
        <taxon>Eukaryota</taxon>
        <taxon>Metazoa</taxon>
        <taxon>Ecdysozoa</taxon>
        <taxon>Nematoda</taxon>
        <taxon>Chromadorea</taxon>
        <taxon>Rhabditida</taxon>
        <taxon>Tylenchina</taxon>
        <taxon>Panagrolaimomorpha</taxon>
        <taxon>Strongyloidoidea</taxon>
        <taxon>Strongyloididae</taxon>
        <taxon>Parastrongyloides</taxon>
    </lineage>
</organism>
<comment type="catalytic activity">
    <reaction evidence="1">
        <text>Hydrolysis of terminal, non-reducing beta-D-glucosyl residues with release of beta-D-glucose.</text>
        <dbReference type="EC" id="3.2.1.21"/>
    </reaction>
</comment>
<evidence type="ECO:0000256" key="7">
    <source>
        <dbReference type="ARBA" id="ARBA00048813"/>
    </source>
</evidence>
<dbReference type="SUPFAM" id="SSF51445">
    <property type="entry name" value="(Trans)glycosidases"/>
    <property type="match status" value="1"/>
</dbReference>
<dbReference type="EC" id="3.2.1.21" evidence="3"/>
<dbReference type="WBParaSite" id="PTRK_0000309300.1">
    <property type="protein sequence ID" value="PTRK_0000309300.1"/>
    <property type="gene ID" value="PTRK_0000309300"/>
</dbReference>
<comment type="similarity">
    <text evidence="12">Belongs to the glycosyl hydrolase 1 family. Klotho subfamily.</text>
</comment>
<dbReference type="PROSITE" id="PS00653">
    <property type="entry name" value="GLYCOSYL_HYDROL_F1_2"/>
    <property type="match status" value="1"/>
</dbReference>
<comment type="catalytic activity">
    <reaction evidence="9">
        <text>a beta-D-xylosyl-(1&lt;-&gt;1')-N-acylsphing-4-enine + cholesterol = cholesteryl 3-beta-D-xyloside + an N-acylsphing-4-enine</text>
        <dbReference type="Rhea" id="RHEA:70239"/>
        <dbReference type="ChEBI" id="CHEBI:16113"/>
        <dbReference type="ChEBI" id="CHEBI:52639"/>
        <dbReference type="ChEBI" id="CHEBI:189067"/>
        <dbReference type="ChEBI" id="CHEBI:189068"/>
    </reaction>
    <physiologicalReaction direction="left-to-right" evidence="9">
        <dbReference type="Rhea" id="RHEA:70240"/>
    </physiologicalReaction>
    <physiologicalReaction direction="right-to-left" evidence="9">
        <dbReference type="Rhea" id="RHEA:70241"/>
    </physiologicalReaction>
</comment>
<dbReference type="GO" id="GO:0008422">
    <property type="term" value="F:beta-glucosidase activity"/>
    <property type="evidence" value="ECO:0007669"/>
    <property type="project" value="UniProtKB-EC"/>
</dbReference>
<proteinExistence type="inferred from homology"/>
<evidence type="ECO:0000256" key="9">
    <source>
        <dbReference type="ARBA" id="ARBA00051414"/>
    </source>
</evidence>
<accession>A0A0N4Z7E2</accession>
<dbReference type="PRINTS" id="PR00131">
    <property type="entry name" value="GLHYDRLASE1"/>
</dbReference>
<evidence type="ECO:0000256" key="11">
    <source>
        <dbReference type="ARBA" id="ARBA00052085"/>
    </source>
</evidence>
<evidence type="ECO:0000256" key="15">
    <source>
        <dbReference type="ARBA" id="ARBA00081896"/>
    </source>
</evidence>
<comment type="catalytic activity">
    <reaction evidence="6">
        <text>a beta-D-galactosyl-(1&lt;-&gt;1')-N-acylsphing-4-enine + H2O = an N-acylsphing-4-enine + D-galactose</text>
        <dbReference type="Rhea" id="RHEA:14297"/>
        <dbReference type="ChEBI" id="CHEBI:4139"/>
        <dbReference type="ChEBI" id="CHEBI:15377"/>
        <dbReference type="ChEBI" id="CHEBI:18390"/>
        <dbReference type="ChEBI" id="CHEBI:52639"/>
        <dbReference type="EC" id="3.2.1.46"/>
    </reaction>
    <physiologicalReaction direction="left-to-right" evidence="6">
        <dbReference type="Rhea" id="RHEA:14298"/>
    </physiologicalReaction>
</comment>
<evidence type="ECO:0000256" key="6">
    <source>
        <dbReference type="ARBA" id="ARBA00033698"/>
    </source>
</evidence>
<keyword evidence="4" id="KW-0378">Hydrolase</keyword>
<dbReference type="InterPro" id="IPR001360">
    <property type="entry name" value="Glyco_hydro_1"/>
</dbReference>
<evidence type="ECO:0000313" key="17">
    <source>
        <dbReference type="Proteomes" id="UP000038045"/>
    </source>
</evidence>
<name>A0A0N4Z7E2_PARTI</name>
<evidence type="ECO:0000256" key="1">
    <source>
        <dbReference type="ARBA" id="ARBA00000448"/>
    </source>
</evidence>
<comment type="catalytic activity">
    <reaction evidence="7">
        <text>beta-D-galactosyl-(1&lt;-&gt;1)-sphing-4-enine + H2O = sphing-4-enine + D-galactose</text>
        <dbReference type="Rhea" id="RHEA:43908"/>
        <dbReference type="ChEBI" id="CHEBI:4139"/>
        <dbReference type="ChEBI" id="CHEBI:15377"/>
        <dbReference type="ChEBI" id="CHEBI:57756"/>
        <dbReference type="ChEBI" id="CHEBI:57934"/>
    </reaction>
    <physiologicalReaction direction="left-to-right" evidence="7">
        <dbReference type="Rhea" id="RHEA:43909"/>
    </physiologicalReaction>
</comment>
<dbReference type="AlphaFoldDB" id="A0A0N4Z7E2"/>
<evidence type="ECO:0000313" key="18">
    <source>
        <dbReference type="WBParaSite" id="PTRK_0000309300.1"/>
    </source>
</evidence>
<evidence type="ECO:0000256" key="8">
    <source>
        <dbReference type="ARBA" id="ARBA00050809"/>
    </source>
</evidence>
<evidence type="ECO:0000256" key="2">
    <source>
        <dbReference type="ARBA" id="ARBA00012657"/>
    </source>
</evidence>
<comment type="catalytic activity">
    <reaction evidence="8">
        <text>beta-D-galactosyl-(1&lt;-&gt;1')-N-octadecanoylsphing-4-enine + H2O = N-octadecanoylsphing-4-enine + D-galactose</text>
        <dbReference type="Rhea" id="RHEA:59292"/>
        <dbReference type="ChEBI" id="CHEBI:4139"/>
        <dbReference type="ChEBI" id="CHEBI:15377"/>
        <dbReference type="ChEBI" id="CHEBI:72961"/>
        <dbReference type="ChEBI" id="CHEBI:84720"/>
    </reaction>
    <physiologicalReaction direction="left-to-right" evidence="8">
        <dbReference type="Rhea" id="RHEA:59293"/>
    </physiologicalReaction>
</comment>
<sequence length="475" mass="54169">MPTNQIEKQFPKDFIWGTATSSYQIEGGAFEDGKGKSIWDDFVKLSGKIANNDTGDVACDSYHRIDQDIEILKELGVQFYRFSLSWPRIFPTGYGKVNQKGVDYYNKLINKLIENNIQPMVTLYHWDLPNALHFKGGLLNDKFQDWFRDYADFCFKTFGDRVKKWITFNEPYSTVSFGYAHGIVEMAPGGFNAHTHWGLYQSTYNLLMAHAKAADTYKNKYQEFQNGEIGITLVYFGVINGKPDETDLGSKIFDATMGIFAEPIFGKTGDYPDYVKETHEKLRIAEGNSDTRLRQFTEEEKKLLKGSADFLGFNYYSPFLAFKGKEVVPGVVDQFTRDFNYTLTIDPSLPKAGDGWVVDHPSSFSDALILIKKKYGDIKIYITENGCMDKASEGNIDVSRQKYIKGHIGALHDAITQGVNVKGYTLWSLMDNFEWHDGYNTRFGLFHVDYKSSNKTRTAKDSVGVYREIIKNNGF</sequence>
<protein>
    <recommendedName>
        <fullName evidence="13">Cytosolic beta-glucosidase</fullName>
        <ecNumber evidence="3">3.2.1.21</ecNumber>
        <ecNumber evidence="2">3.2.1.46</ecNumber>
    </recommendedName>
    <alternativeName>
        <fullName evidence="14">Cytosolic galactosylceramidase</fullName>
    </alternativeName>
    <alternativeName>
        <fullName evidence="16">Cytosolic glucosylceramidase</fullName>
    </alternativeName>
    <alternativeName>
        <fullName evidence="15">Cytosolic glycosylceramidase</fullName>
    </alternativeName>
</protein>
<dbReference type="Gene3D" id="3.20.20.80">
    <property type="entry name" value="Glycosidases"/>
    <property type="match status" value="1"/>
</dbReference>
<evidence type="ECO:0000256" key="14">
    <source>
        <dbReference type="ARBA" id="ARBA00079026"/>
    </source>
</evidence>
<evidence type="ECO:0000256" key="12">
    <source>
        <dbReference type="ARBA" id="ARBA00060858"/>
    </source>
</evidence>
<keyword evidence="5" id="KW-0326">Glycosidase</keyword>
<dbReference type="EC" id="3.2.1.46" evidence="2"/>
<evidence type="ECO:0000256" key="4">
    <source>
        <dbReference type="ARBA" id="ARBA00022801"/>
    </source>
</evidence>
<dbReference type="GO" id="GO:0016052">
    <property type="term" value="P:carbohydrate catabolic process"/>
    <property type="evidence" value="ECO:0007669"/>
    <property type="project" value="UniProtKB-ARBA"/>
</dbReference>
<dbReference type="STRING" id="131310.A0A0N4Z7E2"/>
<dbReference type="GO" id="GO:0004336">
    <property type="term" value="F:galactosylceramidase activity"/>
    <property type="evidence" value="ECO:0007669"/>
    <property type="project" value="UniProtKB-EC"/>
</dbReference>
<comment type="catalytic activity">
    <reaction evidence="11">
        <text>beta-D-glucosyl-(1&lt;-&gt;1)-sphing-4-enine + H2O = sphing-4-enine + D-glucose</text>
        <dbReference type="Rhea" id="RHEA:59288"/>
        <dbReference type="ChEBI" id="CHEBI:4167"/>
        <dbReference type="ChEBI" id="CHEBI:15377"/>
        <dbReference type="ChEBI" id="CHEBI:57756"/>
        <dbReference type="ChEBI" id="CHEBI:83992"/>
    </reaction>
    <physiologicalReaction direction="left-to-right" evidence="11">
        <dbReference type="Rhea" id="RHEA:59289"/>
    </physiologicalReaction>
</comment>
<reference evidence="18" key="1">
    <citation type="submission" date="2017-02" db="UniProtKB">
        <authorList>
            <consortium name="WormBaseParasite"/>
        </authorList>
    </citation>
    <scope>IDENTIFICATION</scope>
</reference>
<evidence type="ECO:0000256" key="10">
    <source>
        <dbReference type="ARBA" id="ARBA00051666"/>
    </source>
</evidence>